<proteinExistence type="predicted"/>
<accession>S4XGW0</accession>
<dbReference type="HOGENOM" id="CLU_126433_5_0_11"/>
<evidence type="ECO:0000256" key="1">
    <source>
        <dbReference type="ARBA" id="ARBA00004141"/>
    </source>
</evidence>
<comment type="subcellular location">
    <subcellularLocation>
        <location evidence="1">Membrane</location>
        <topology evidence="1">Multi-pass membrane protein</topology>
    </subcellularLocation>
</comment>
<keyword evidence="2 5" id="KW-0812">Transmembrane</keyword>
<keyword evidence="3 5" id="KW-1133">Transmembrane helix</keyword>
<reference evidence="6 7" key="1">
    <citation type="submission" date="2012-06" db="EMBL/GenBank/DDBJ databases">
        <title>Complete genome sequence of Corynebacterium terpenotabidum Y-11 (=DSM 44721).</title>
        <authorList>
            <person name="Ruckert C."/>
            <person name="Albersmeier A."/>
            <person name="Al-Dilaimi A."/>
            <person name="Szczepanowski R."/>
            <person name="Kalinowski J."/>
        </authorList>
    </citation>
    <scope>NUCLEOTIDE SEQUENCE [LARGE SCALE GENOMIC DNA]</scope>
    <source>
        <strain evidence="6 7">Y-11</strain>
    </source>
</reference>
<gene>
    <name evidence="6" type="ORF">A606_01165</name>
</gene>
<evidence type="ECO:0000256" key="3">
    <source>
        <dbReference type="ARBA" id="ARBA00022989"/>
    </source>
</evidence>
<keyword evidence="7" id="KW-1185">Reference proteome</keyword>
<evidence type="ECO:0000313" key="6">
    <source>
        <dbReference type="EMBL" id="AGP29888.1"/>
    </source>
</evidence>
<evidence type="ECO:0000256" key="5">
    <source>
        <dbReference type="SAM" id="Phobius"/>
    </source>
</evidence>
<dbReference type="GO" id="GO:0016020">
    <property type="term" value="C:membrane"/>
    <property type="evidence" value="ECO:0007669"/>
    <property type="project" value="UniProtKB-SubCell"/>
</dbReference>
<dbReference type="PATRIC" id="fig|1200352.3.peg.232"/>
<organism evidence="6 7">
    <name type="scientific">Corynebacterium terpenotabidum Y-11</name>
    <dbReference type="NCBI Taxonomy" id="1200352"/>
    <lineage>
        <taxon>Bacteria</taxon>
        <taxon>Bacillati</taxon>
        <taxon>Actinomycetota</taxon>
        <taxon>Actinomycetes</taxon>
        <taxon>Mycobacteriales</taxon>
        <taxon>Corynebacteriaceae</taxon>
        <taxon>Corynebacterium</taxon>
    </lineage>
</organism>
<dbReference type="STRING" id="1200352.A606_01165"/>
<dbReference type="EMBL" id="CP003696">
    <property type="protein sequence ID" value="AGP29888.1"/>
    <property type="molecule type" value="Genomic_DNA"/>
</dbReference>
<sequence length="126" mass="12480">MLSTCNVTTVVTTVCRLTVAAALVQAGAPKVTGAPAVMDDAERLGYTPDAYRAIGAVSLAGAAGLLIGGIGGRLRWIGQAASLGSLALFTGAVIEHVRHGDAPAESLPAASLGVLSLISLVAGTKE</sequence>
<evidence type="ECO:0008006" key="8">
    <source>
        <dbReference type="Google" id="ProtNLM"/>
    </source>
</evidence>
<dbReference type="RefSeq" id="WP_020440253.1">
    <property type="nucleotide sequence ID" value="NC_021663.1"/>
</dbReference>
<dbReference type="InterPro" id="IPR032808">
    <property type="entry name" value="DoxX"/>
</dbReference>
<evidence type="ECO:0000313" key="7">
    <source>
        <dbReference type="Proteomes" id="UP000014809"/>
    </source>
</evidence>
<dbReference type="KEGG" id="cter:A606_01165"/>
<keyword evidence="4 5" id="KW-0472">Membrane</keyword>
<dbReference type="AlphaFoldDB" id="S4XGW0"/>
<evidence type="ECO:0000256" key="2">
    <source>
        <dbReference type="ARBA" id="ARBA00022692"/>
    </source>
</evidence>
<protein>
    <recommendedName>
        <fullName evidence="8">DoxX family protein</fullName>
    </recommendedName>
</protein>
<dbReference type="Proteomes" id="UP000014809">
    <property type="component" value="Chromosome"/>
</dbReference>
<feature type="transmembrane region" description="Helical" evidence="5">
    <location>
        <begin position="50"/>
        <end position="69"/>
    </location>
</feature>
<dbReference type="Pfam" id="PF13564">
    <property type="entry name" value="DoxX_2"/>
    <property type="match status" value="1"/>
</dbReference>
<name>S4XGW0_9CORY</name>
<evidence type="ECO:0000256" key="4">
    <source>
        <dbReference type="ARBA" id="ARBA00023136"/>
    </source>
</evidence>